<evidence type="ECO:0000256" key="13">
    <source>
        <dbReference type="ARBA" id="ARBA00022777"/>
    </source>
</evidence>
<evidence type="ECO:0000256" key="2">
    <source>
        <dbReference type="ARBA" id="ARBA00004479"/>
    </source>
</evidence>
<keyword evidence="7" id="KW-0723">Serine/threonine-protein kinase</keyword>
<dbReference type="GO" id="GO:0005524">
    <property type="term" value="F:ATP binding"/>
    <property type="evidence" value="ECO:0007669"/>
    <property type="project" value="UniProtKB-UniRule"/>
</dbReference>
<dbReference type="FunFam" id="2.60.120.200:FF:000086">
    <property type="entry name" value="L-type lectin-domain containing receptor kinase S.4"/>
    <property type="match status" value="1"/>
</dbReference>
<keyword evidence="16 22" id="KW-0472">Membrane</keyword>
<dbReference type="InterPro" id="IPR017441">
    <property type="entry name" value="Protein_kinase_ATP_BS"/>
</dbReference>
<evidence type="ECO:0000256" key="22">
    <source>
        <dbReference type="SAM" id="Phobius"/>
    </source>
</evidence>
<evidence type="ECO:0000256" key="6">
    <source>
        <dbReference type="ARBA" id="ARBA00022475"/>
    </source>
</evidence>
<feature type="domain" description="Protein kinase" evidence="24">
    <location>
        <begin position="358"/>
        <end position="637"/>
    </location>
</feature>
<gene>
    <name evidence="25" type="ORF">CTI12_AA285630</name>
</gene>
<dbReference type="InterPro" id="IPR011009">
    <property type="entry name" value="Kinase-like_dom_sf"/>
</dbReference>
<dbReference type="SUPFAM" id="SSF49899">
    <property type="entry name" value="Concanavalin A-like lectins/glucanases"/>
    <property type="match status" value="1"/>
</dbReference>
<comment type="similarity">
    <text evidence="4">In the C-terminal section; belongs to the protein kinase superfamily. Ser/Thr protein kinase family.</text>
</comment>
<comment type="catalytic activity">
    <reaction evidence="20">
        <text>L-seryl-[protein] + ATP = O-phospho-L-seryl-[protein] + ADP + H(+)</text>
        <dbReference type="Rhea" id="RHEA:17989"/>
        <dbReference type="Rhea" id="RHEA-COMP:9863"/>
        <dbReference type="Rhea" id="RHEA-COMP:11604"/>
        <dbReference type="ChEBI" id="CHEBI:15378"/>
        <dbReference type="ChEBI" id="CHEBI:29999"/>
        <dbReference type="ChEBI" id="CHEBI:30616"/>
        <dbReference type="ChEBI" id="CHEBI:83421"/>
        <dbReference type="ChEBI" id="CHEBI:456216"/>
        <dbReference type="EC" id="2.7.11.1"/>
    </reaction>
</comment>
<keyword evidence="13" id="KW-0418">Kinase</keyword>
<dbReference type="GO" id="GO:0002229">
    <property type="term" value="P:defense response to oomycetes"/>
    <property type="evidence" value="ECO:0007669"/>
    <property type="project" value="UniProtKB-ARBA"/>
</dbReference>
<evidence type="ECO:0000256" key="10">
    <source>
        <dbReference type="ARBA" id="ARBA00022729"/>
    </source>
</evidence>
<sequence length="666" mass="74389">MLLTPFLHLLVLLSLSIIIQPCYAQSFIFNGFKSNPTNLTLNCGANITENGILHLTNFTARSIGRGFYSDPIRFKNPNTNNSLSFSTAFVFSITPRYKKLGGHGLAFTISPTKDMIGAQPSEFLGLFNVSSNKNISNHIFAVEFDTVKDFDVWDINDNHVGVDVNRMRSINSTRAGYFIDGNSTKNELCLTSGRKIQAWIDYDGEKHEINVTLSVFSKKPITPIISIPLDLSEVFQDFMYVGFSASTGRIVSNHYIYGWTFNMSGKSESLDLDHLATLQTFYKTDDKVDDKGDDRGDKVLVIKFLGSLLLVLLAALVIIVGRVYVKKFKNIDVVDDWEIDVGPHTFCYKELKDATKSFHDKGLLGFGGSGKVYKGVLPDSGSEIAVKRISRDSKQGPKEFVSEISTVGRLRHRNLVQLLGWCRWKGEFFLVYDFMANGSLEKYIHNNAKMILSWEQRFKIINGVSNGLVYLHEGWEQTVLHRDIKAGNVLLDSEWNGRLGDFGLAKLYDHGSNATTTKVVGTLGYLAPELTRTGKPTTSSDVYAFGALLLEVVCGRKPIEMKASPEELILVDWVWDKLHEGALLKVVDSRLNGKFDEVEVTMVLKLGLMCSNDEPSLRPTMRQVITYLEGKVPLPKVFAPSCDGSEKSGFVVKFDDDAPLLEIVKI</sequence>
<comment type="caution">
    <text evidence="25">The sequence shown here is derived from an EMBL/GenBank/DDBJ whole genome shotgun (WGS) entry which is preliminary data.</text>
</comment>
<keyword evidence="14 21" id="KW-0067">ATP-binding</keyword>
<keyword evidence="8" id="KW-0808">Transferase</keyword>
<keyword evidence="17" id="KW-0675">Receptor</keyword>
<dbReference type="GO" id="GO:0005886">
    <property type="term" value="C:plasma membrane"/>
    <property type="evidence" value="ECO:0007669"/>
    <property type="project" value="UniProtKB-SubCell"/>
</dbReference>
<comment type="subcellular location">
    <subcellularLocation>
        <location evidence="1">Cell membrane</location>
    </subcellularLocation>
    <subcellularLocation>
        <location evidence="2">Membrane</location>
        <topology evidence="2">Single-pass type I membrane protein</topology>
    </subcellularLocation>
</comment>
<proteinExistence type="inferred from homology"/>
<keyword evidence="10 23" id="KW-0732">Signal</keyword>
<evidence type="ECO:0000256" key="8">
    <source>
        <dbReference type="ARBA" id="ARBA00022679"/>
    </source>
</evidence>
<dbReference type="EC" id="2.7.11.1" evidence="5"/>
<evidence type="ECO:0000256" key="7">
    <source>
        <dbReference type="ARBA" id="ARBA00022527"/>
    </source>
</evidence>
<accession>A0A2U1NBN9</accession>
<protein>
    <recommendedName>
        <fullName evidence="5">non-specific serine/threonine protein kinase</fullName>
        <ecNumber evidence="5">2.7.11.1</ecNumber>
    </recommendedName>
</protein>
<dbReference type="InterPro" id="IPR050528">
    <property type="entry name" value="L-type_Lectin-RKs"/>
</dbReference>
<reference evidence="25 26" key="1">
    <citation type="journal article" date="2018" name="Mol. Plant">
        <title>The genome of Artemisia annua provides insight into the evolution of Asteraceae family and artemisinin biosynthesis.</title>
        <authorList>
            <person name="Shen Q."/>
            <person name="Zhang L."/>
            <person name="Liao Z."/>
            <person name="Wang S."/>
            <person name="Yan T."/>
            <person name="Shi P."/>
            <person name="Liu M."/>
            <person name="Fu X."/>
            <person name="Pan Q."/>
            <person name="Wang Y."/>
            <person name="Lv Z."/>
            <person name="Lu X."/>
            <person name="Zhang F."/>
            <person name="Jiang W."/>
            <person name="Ma Y."/>
            <person name="Chen M."/>
            <person name="Hao X."/>
            <person name="Li L."/>
            <person name="Tang Y."/>
            <person name="Lv G."/>
            <person name="Zhou Y."/>
            <person name="Sun X."/>
            <person name="Brodelius P.E."/>
            <person name="Rose J.K.C."/>
            <person name="Tang K."/>
        </authorList>
    </citation>
    <scope>NUCLEOTIDE SEQUENCE [LARGE SCALE GENOMIC DNA]</scope>
    <source>
        <strain evidence="26">cv. Huhao1</strain>
        <tissue evidence="25">Leaf</tissue>
    </source>
</reference>
<dbReference type="EMBL" id="PKPP01003162">
    <property type="protein sequence ID" value="PWA70913.1"/>
    <property type="molecule type" value="Genomic_DNA"/>
</dbReference>
<feature type="binding site" evidence="21">
    <location>
        <position position="387"/>
    </location>
    <ligand>
        <name>ATP</name>
        <dbReference type="ChEBI" id="CHEBI:30616"/>
    </ligand>
</feature>
<evidence type="ECO:0000256" key="15">
    <source>
        <dbReference type="ARBA" id="ARBA00022989"/>
    </source>
</evidence>
<keyword evidence="12 21" id="KW-0547">Nucleotide-binding</keyword>
<keyword evidence="18" id="KW-0325">Glycoprotein</keyword>
<evidence type="ECO:0000256" key="20">
    <source>
        <dbReference type="ARBA" id="ARBA00048679"/>
    </source>
</evidence>
<evidence type="ECO:0000256" key="5">
    <source>
        <dbReference type="ARBA" id="ARBA00012513"/>
    </source>
</evidence>
<evidence type="ECO:0000256" key="19">
    <source>
        <dbReference type="ARBA" id="ARBA00047899"/>
    </source>
</evidence>
<dbReference type="GO" id="GO:0004674">
    <property type="term" value="F:protein serine/threonine kinase activity"/>
    <property type="evidence" value="ECO:0007669"/>
    <property type="project" value="UniProtKB-KW"/>
</dbReference>
<feature type="signal peptide" evidence="23">
    <location>
        <begin position="1"/>
        <end position="24"/>
    </location>
</feature>
<evidence type="ECO:0000256" key="1">
    <source>
        <dbReference type="ARBA" id="ARBA00004236"/>
    </source>
</evidence>
<evidence type="ECO:0000256" key="23">
    <source>
        <dbReference type="SAM" id="SignalP"/>
    </source>
</evidence>
<dbReference type="CDD" id="cd06899">
    <property type="entry name" value="lectin_legume_LecRK_Arcelin_ConA"/>
    <property type="match status" value="1"/>
</dbReference>
<evidence type="ECO:0000256" key="17">
    <source>
        <dbReference type="ARBA" id="ARBA00023170"/>
    </source>
</evidence>
<dbReference type="CDD" id="cd14066">
    <property type="entry name" value="STKc_IRAK"/>
    <property type="match status" value="1"/>
</dbReference>
<keyword evidence="11" id="KW-0430">Lectin</keyword>
<dbReference type="GO" id="GO:0030246">
    <property type="term" value="F:carbohydrate binding"/>
    <property type="evidence" value="ECO:0007669"/>
    <property type="project" value="UniProtKB-KW"/>
</dbReference>
<feature type="transmembrane region" description="Helical" evidence="22">
    <location>
        <begin position="304"/>
        <end position="325"/>
    </location>
</feature>
<dbReference type="GO" id="GO:0042742">
    <property type="term" value="P:defense response to bacterium"/>
    <property type="evidence" value="ECO:0007669"/>
    <property type="project" value="UniProtKB-ARBA"/>
</dbReference>
<dbReference type="InterPro" id="IPR008271">
    <property type="entry name" value="Ser/Thr_kinase_AS"/>
</dbReference>
<dbReference type="InterPro" id="IPR013320">
    <property type="entry name" value="ConA-like_dom_sf"/>
</dbReference>
<evidence type="ECO:0000256" key="14">
    <source>
        <dbReference type="ARBA" id="ARBA00022840"/>
    </source>
</evidence>
<organism evidence="25 26">
    <name type="scientific">Artemisia annua</name>
    <name type="common">Sweet wormwood</name>
    <dbReference type="NCBI Taxonomy" id="35608"/>
    <lineage>
        <taxon>Eukaryota</taxon>
        <taxon>Viridiplantae</taxon>
        <taxon>Streptophyta</taxon>
        <taxon>Embryophyta</taxon>
        <taxon>Tracheophyta</taxon>
        <taxon>Spermatophyta</taxon>
        <taxon>Magnoliopsida</taxon>
        <taxon>eudicotyledons</taxon>
        <taxon>Gunneridae</taxon>
        <taxon>Pentapetalae</taxon>
        <taxon>asterids</taxon>
        <taxon>campanulids</taxon>
        <taxon>Asterales</taxon>
        <taxon>Asteraceae</taxon>
        <taxon>Asteroideae</taxon>
        <taxon>Anthemideae</taxon>
        <taxon>Artemisiinae</taxon>
        <taxon>Artemisia</taxon>
    </lineage>
</organism>
<name>A0A2U1NBN9_ARTAN</name>
<keyword evidence="15 22" id="KW-1133">Transmembrane helix</keyword>
<dbReference type="AlphaFoldDB" id="A0A2U1NBN9"/>
<dbReference type="FunFam" id="1.10.510.10:FF:000108">
    <property type="entry name" value="L-type lectin-domain containing receptor kinase S.4"/>
    <property type="match status" value="1"/>
</dbReference>
<dbReference type="InterPro" id="IPR001220">
    <property type="entry name" value="Legume_lectin_dom"/>
</dbReference>
<evidence type="ECO:0000256" key="4">
    <source>
        <dbReference type="ARBA" id="ARBA00010217"/>
    </source>
</evidence>
<dbReference type="InterPro" id="IPR000719">
    <property type="entry name" value="Prot_kinase_dom"/>
</dbReference>
<comment type="catalytic activity">
    <reaction evidence="19">
        <text>L-threonyl-[protein] + ATP = O-phospho-L-threonyl-[protein] + ADP + H(+)</text>
        <dbReference type="Rhea" id="RHEA:46608"/>
        <dbReference type="Rhea" id="RHEA-COMP:11060"/>
        <dbReference type="Rhea" id="RHEA-COMP:11605"/>
        <dbReference type="ChEBI" id="CHEBI:15378"/>
        <dbReference type="ChEBI" id="CHEBI:30013"/>
        <dbReference type="ChEBI" id="CHEBI:30616"/>
        <dbReference type="ChEBI" id="CHEBI:61977"/>
        <dbReference type="ChEBI" id="CHEBI:456216"/>
        <dbReference type="EC" id="2.7.11.1"/>
    </reaction>
</comment>
<comment type="similarity">
    <text evidence="3">In the N-terminal section; belongs to the leguminous lectin family.</text>
</comment>
<evidence type="ECO:0000256" key="21">
    <source>
        <dbReference type="PROSITE-ProRule" id="PRU10141"/>
    </source>
</evidence>
<keyword evidence="6" id="KW-1003">Cell membrane</keyword>
<dbReference type="PROSITE" id="PS50011">
    <property type="entry name" value="PROTEIN_KINASE_DOM"/>
    <property type="match status" value="1"/>
</dbReference>
<dbReference type="STRING" id="35608.A0A2U1NBN9"/>
<dbReference type="FunFam" id="3.30.200.20:FF:000178">
    <property type="entry name" value="serine/threonine-protein kinase PBS1-like"/>
    <property type="match status" value="1"/>
</dbReference>
<evidence type="ECO:0000256" key="3">
    <source>
        <dbReference type="ARBA" id="ARBA00008536"/>
    </source>
</evidence>
<dbReference type="Gene3D" id="1.10.510.10">
    <property type="entry name" value="Transferase(Phosphotransferase) domain 1"/>
    <property type="match status" value="1"/>
</dbReference>
<dbReference type="Gene3D" id="3.30.200.20">
    <property type="entry name" value="Phosphorylase Kinase, domain 1"/>
    <property type="match status" value="1"/>
</dbReference>
<dbReference type="OrthoDB" id="543442at2759"/>
<evidence type="ECO:0000256" key="18">
    <source>
        <dbReference type="ARBA" id="ARBA00023180"/>
    </source>
</evidence>
<evidence type="ECO:0000256" key="9">
    <source>
        <dbReference type="ARBA" id="ARBA00022692"/>
    </source>
</evidence>
<keyword evidence="9 22" id="KW-0812">Transmembrane</keyword>
<evidence type="ECO:0000259" key="24">
    <source>
        <dbReference type="PROSITE" id="PS50011"/>
    </source>
</evidence>
<feature type="chain" id="PRO_5015434090" description="non-specific serine/threonine protein kinase" evidence="23">
    <location>
        <begin position="25"/>
        <end position="666"/>
    </location>
</feature>
<dbReference type="Proteomes" id="UP000245207">
    <property type="component" value="Unassembled WGS sequence"/>
</dbReference>
<dbReference type="PROSITE" id="PS00107">
    <property type="entry name" value="PROTEIN_KINASE_ATP"/>
    <property type="match status" value="1"/>
</dbReference>
<evidence type="ECO:0000256" key="16">
    <source>
        <dbReference type="ARBA" id="ARBA00023136"/>
    </source>
</evidence>
<evidence type="ECO:0000313" key="25">
    <source>
        <dbReference type="EMBL" id="PWA70913.1"/>
    </source>
</evidence>
<dbReference type="Gene3D" id="2.60.120.200">
    <property type="match status" value="1"/>
</dbReference>
<dbReference type="PANTHER" id="PTHR27007">
    <property type="match status" value="1"/>
</dbReference>
<evidence type="ECO:0000313" key="26">
    <source>
        <dbReference type="Proteomes" id="UP000245207"/>
    </source>
</evidence>
<dbReference type="Pfam" id="PF00069">
    <property type="entry name" value="Pkinase"/>
    <property type="match status" value="1"/>
</dbReference>
<dbReference type="SMART" id="SM00220">
    <property type="entry name" value="S_TKc"/>
    <property type="match status" value="1"/>
</dbReference>
<dbReference type="PROSITE" id="PS00108">
    <property type="entry name" value="PROTEIN_KINASE_ST"/>
    <property type="match status" value="1"/>
</dbReference>
<dbReference type="Pfam" id="PF00139">
    <property type="entry name" value="Lectin_legB"/>
    <property type="match status" value="1"/>
</dbReference>
<evidence type="ECO:0000256" key="11">
    <source>
        <dbReference type="ARBA" id="ARBA00022734"/>
    </source>
</evidence>
<evidence type="ECO:0000256" key="12">
    <source>
        <dbReference type="ARBA" id="ARBA00022741"/>
    </source>
</evidence>
<dbReference type="SUPFAM" id="SSF56112">
    <property type="entry name" value="Protein kinase-like (PK-like)"/>
    <property type="match status" value="1"/>
</dbReference>
<keyword evidence="26" id="KW-1185">Reference proteome</keyword>